<dbReference type="RefSeq" id="WP_279243406.1">
    <property type="nucleotide sequence ID" value="NZ_SHNN01000001.1"/>
</dbReference>
<feature type="transmembrane region" description="Helical" evidence="1">
    <location>
        <begin position="53"/>
        <end position="74"/>
    </location>
</feature>
<evidence type="ECO:0000256" key="1">
    <source>
        <dbReference type="SAM" id="Phobius"/>
    </source>
</evidence>
<reference evidence="2" key="1">
    <citation type="submission" date="2019-02" db="EMBL/GenBank/DDBJ databases">
        <authorList>
            <person name="Li S.-H."/>
        </authorList>
    </citation>
    <scope>NUCLEOTIDE SEQUENCE</scope>
    <source>
        <strain evidence="2">IMCC14734</strain>
    </source>
</reference>
<evidence type="ECO:0000313" key="2">
    <source>
        <dbReference type="EMBL" id="MCX2979403.1"/>
    </source>
</evidence>
<dbReference type="Proteomes" id="UP001143362">
    <property type="component" value="Unassembled WGS sequence"/>
</dbReference>
<name>A0ABT3TAT6_9GAMM</name>
<keyword evidence="3" id="KW-1185">Reference proteome</keyword>
<protein>
    <submittedName>
        <fullName evidence="2">Uncharacterized protein</fullName>
    </submittedName>
</protein>
<keyword evidence="1" id="KW-0812">Transmembrane</keyword>
<sequence length="107" mass="12362">MYSVIAFFPMFFGWLWLTERRVLALASAVPAILLGTLIDRVLEPDPGPLLEELFYNTIPIAFVVVISMLVLPLARRRGWITDSDIERLFRKRRGQPKGQDAHHKQEE</sequence>
<dbReference type="EMBL" id="SHNN01000001">
    <property type="protein sequence ID" value="MCX2979403.1"/>
    <property type="molecule type" value="Genomic_DNA"/>
</dbReference>
<feature type="transmembrane region" description="Helical" evidence="1">
    <location>
        <begin position="21"/>
        <end position="38"/>
    </location>
</feature>
<organism evidence="2 3">
    <name type="scientific">Candidatus Litorirhabdus singularis</name>
    <dbReference type="NCBI Taxonomy" id="2518993"/>
    <lineage>
        <taxon>Bacteria</taxon>
        <taxon>Pseudomonadati</taxon>
        <taxon>Pseudomonadota</taxon>
        <taxon>Gammaproteobacteria</taxon>
        <taxon>Cellvibrionales</taxon>
        <taxon>Halieaceae</taxon>
        <taxon>Candidatus Litorirhabdus</taxon>
    </lineage>
</organism>
<keyword evidence="1" id="KW-1133">Transmembrane helix</keyword>
<gene>
    <name evidence="2" type="ORF">EYC98_00830</name>
</gene>
<evidence type="ECO:0000313" key="3">
    <source>
        <dbReference type="Proteomes" id="UP001143362"/>
    </source>
</evidence>
<comment type="caution">
    <text evidence="2">The sequence shown here is derived from an EMBL/GenBank/DDBJ whole genome shotgun (WGS) entry which is preliminary data.</text>
</comment>
<keyword evidence="1" id="KW-0472">Membrane</keyword>
<accession>A0ABT3TAT6</accession>
<proteinExistence type="predicted"/>